<keyword evidence="2 3" id="KW-0862">Zinc</keyword>
<evidence type="ECO:0000256" key="4">
    <source>
        <dbReference type="SAM" id="Coils"/>
    </source>
</evidence>
<dbReference type="OrthoDB" id="6129702at2759"/>
<keyword evidence="3" id="KW-0440">LIM domain</keyword>
<proteinExistence type="predicted"/>
<feature type="coiled-coil region" evidence="4">
    <location>
        <begin position="367"/>
        <end position="394"/>
    </location>
</feature>
<dbReference type="GO" id="GO:0046872">
    <property type="term" value="F:metal ion binding"/>
    <property type="evidence" value="ECO:0007669"/>
    <property type="project" value="UniProtKB-KW"/>
</dbReference>
<keyword evidence="1 3" id="KW-0479">Metal-binding</keyword>
<keyword evidence="6" id="KW-0812">Transmembrane</keyword>
<keyword evidence="9" id="KW-1185">Reference proteome</keyword>
<dbReference type="EMBL" id="ASPP01000294">
    <property type="protein sequence ID" value="ETO36787.1"/>
    <property type="molecule type" value="Genomic_DNA"/>
</dbReference>
<protein>
    <recommendedName>
        <fullName evidence="7">LIM zinc-binding domain-containing protein</fullName>
    </recommendedName>
</protein>
<keyword evidence="4" id="KW-0175">Coiled coil</keyword>
<dbReference type="PROSITE" id="PS50023">
    <property type="entry name" value="LIM_DOMAIN_2"/>
    <property type="match status" value="1"/>
</dbReference>
<dbReference type="Gene3D" id="2.10.110.10">
    <property type="entry name" value="Cysteine Rich Protein"/>
    <property type="match status" value="1"/>
</dbReference>
<feature type="domain" description="LIM zinc-binding" evidence="7">
    <location>
        <begin position="410"/>
        <end position="474"/>
    </location>
</feature>
<dbReference type="InterPro" id="IPR001781">
    <property type="entry name" value="Znf_LIM"/>
</dbReference>
<evidence type="ECO:0000256" key="2">
    <source>
        <dbReference type="ARBA" id="ARBA00022833"/>
    </source>
</evidence>
<dbReference type="Pfam" id="PF00412">
    <property type="entry name" value="LIM"/>
    <property type="match status" value="1"/>
</dbReference>
<comment type="caution">
    <text evidence="8">The sequence shown here is derived from an EMBL/GenBank/DDBJ whole genome shotgun (WGS) entry which is preliminary data.</text>
</comment>
<dbReference type="SMART" id="SM00132">
    <property type="entry name" value="LIM"/>
    <property type="match status" value="1"/>
</dbReference>
<evidence type="ECO:0000259" key="7">
    <source>
        <dbReference type="PROSITE" id="PS50023"/>
    </source>
</evidence>
<organism evidence="8 9">
    <name type="scientific">Reticulomyxa filosa</name>
    <dbReference type="NCBI Taxonomy" id="46433"/>
    <lineage>
        <taxon>Eukaryota</taxon>
        <taxon>Sar</taxon>
        <taxon>Rhizaria</taxon>
        <taxon>Retaria</taxon>
        <taxon>Foraminifera</taxon>
        <taxon>Monothalamids</taxon>
        <taxon>Reticulomyxidae</taxon>
        <taxon>Reticulomyxa</taxon>
    </lineage>
</organism>
<name>X6PGH1_RETFI</name>
<evidence type="ECO:0000313" key="8">
    <source>
        <dbReference type="EMBL" id="ETO36787.1"/>
    </source>
</evidence>
<evidence type="ECO:0000256" key="3">
    <source>
        <dbReference type="PROSITE-ProRule" id="PRU00125"/>
    </source>
</evidence>
<feature type="region of interest" description="Disordered" evidence="5">
    <location>
        <begin position="173"/>
        <end position="214"/>
    </location>
</feature>
<feature type="transmembrane region" description="Helical" evidence="6">
    <location>
        <begin position="60"/>
        <end position="80"/>
    </location>
</feature>
<evidence type="ECO:0000313" key="9">
    <source>
        <dbReference type="Proteomes" id="UP000023152"/>
    </source>
</evidence>
<dbReference type="Proteomes" id="UP000023152">
    <property type="component" value="Unassembled WGS sequence"/>
</dbReference>
<dbReference type="PROSITE" id="PS00478">
    <property type="entry name" value="LIM_DOMAIN_1"/>
    <property type="match status" value="1"/>
</dbReference>
<keyword evidence="6" id="KW-1133">Transmembrane helix</keyword>
<accession>X6PGH1</accession>
<dbReference type="AlphaFoldDB" id="X6PGH1"/>
<keyword evidence="6" id="KW-0472">Membrane</keyword>
<sequence>MPGFETPKISARTKRGDYLHATELHLPGTSAEQHYQKISTVSEYSTKYNHINAYEKKNNIYIYTYIHIYIYVYICFIFAFDGSNGLITVQRKRSATVPTKGNDNEPARNMAVNIPMDMDDVNNQVLEKGIFDTYQSAEGQASDHCHAFSFFQRIVGKRSLSYFPRSKQSARPVAVARPSVTTREKGIDNVTTQEQKGPVQQQSEQVKDQTESTTDPVALKEEVELLKKEVACLREELSFYRRGARDKHDHSKKVEQIAFVLTHVKEMSSFETVLCVLIVGHLKRLQEGYIITNALRVTCASYLLIYLFFKCTQEQTSFFFFFETPTLPVFLCMCNVRKGLIGKKFGTRKDNDGKLVYYCADCTKKHNDEEIKKIEEENNKMADLISQLQNSQSSSAAANVDHGNLQLIPGTCWKCKEKIFGRGIQNANGEQFHLSCFTCDNCGSKLAGKVYGLLYVENSKMRYCGDCMKESNNIQLKKSNIVVVDKTENRIVQTNKYFFKKFIQNFFINGIYNPLV</sequence>
<dbReference type="CDD" id="cd08368">
    <property type="entry name" value="LIM"/>
    <property type="match status" value="1"/>
</dbReference>
<evidence type="ECO:0000256" key="5">
    <source>
        <dbReference type="SAM" id="MobiDB-lite"/>
    </source>
</evidence>
<reference evidence="8 9" key="1">
    <citation type="journal article" date="2013" name="Curr. Biol.">
        <title>The Genome of the Foraminiferan Reticulomyxa filosa.</title>
        <authorList>
            <person name="Glockner G."/>
            <person name="Hulsmann N."/>
            <person name="Schleicher M."/>
            <person name="Noegel A.A."/>
            <person name="Eichinger L."/>
            <person name="Gallinger C."/>
            <person name="Pawlowski J."/>
            <person name="Sierra R."/>
            <person name="Euteneuer U."/>
            <person name="Pillet L."/>
            <person name="Moustafa A."/>
            <person name="Platzer M."/>
            <person name="Groth M."/>
            <person name="Szafranski K."/>
            <person name="Schliwa M."/>
        </authorList>
    </citation>
    <scope>NUCLEOTIDE SEQUENCE [LARGE SCALE GENOMIC DNA]</scope>
</reference>
<feature type="compositionally biased region" description="Polar residues" evidence="5">
    <location>
        <begin position="189"/>
        <end position="204"/>
    </location>
</feature>
<evidence type="ECO:0000256" key="6">
    <source>
        <dbReference type="SAM" id="Phobius"/>
    </source>
</evidence>
<evidence type="ECO:0000256" key="1">
    <source>
        <dbReference type="ARBA" id="ARBA00022723"/>
    </source>
</evidence>
<gene>
    <name evidence="8" type="ORF">RFI_00275</name>
</gene>